<dbReference type="Proteomes" id="UP000015524">
    <property type="component" value="Unassembled WGS sequence"/>
</dbReference>
<dbReference type="GO" id="GO:0032259">
    <property type="term" value="P:methylation"/>
    <property type="evidence" value="ECO:0007669"/>
    <property type="project" value="UniProtKB-KW"/>
</dbReference>
<proteinExistence type="inferred from homology"/>
<dbReference type="CDD" id="cd08898">
    <property type="entry name" value="SRPBCC_CalC_Aha1-like_5"/>
    <property type="match status" value="1"/>
</dbReference>
<evidence type="ECO:0000259" key="2">
    <source>
        <dbReference type="Pfam" id="PF08327"/>
    </source>
</evidence>
<keyword evidence="3" id="KW-0489">Methyltransferase</keyword>
<organism evidence="3 4">
    <name type="scientific">Sphingobium baderi LL03</name>
    <dbReference type="NCBI Taxonomy" id="1114964"/>
    <lineage>
        <taxon>Bacteria</taxon>
        <taxon>Pseudomonadati</taxon>
        <taxon>Pseudomonadota</taxon>
        <taxon>Alphaproteobacteria</taxon>
        <taxon>Sphingomonadales</taxon>
        <taxon>Sphingomonadaceae</taxon>
        <taxon>Sphingobium</taxon>
    </lineage>
</organism>
<dbReference type="PATRIC" id="fig|1114964.3.peg.808"/>
<dbReference type="InterPro" id="IPR013538">
    <property type="entry name" value="ASHA1/2-like_C"/>
</dbReference>
<dbReference type="eggNOG" id="COG3832">
    <property type="taxonomic scope" value="Bacteria"/>
</dbReference>
<keyword evidence="4" id="KW-1185">Reference proteome</keyword>
<sequence>MHFFLHCPISNQEVAHMTDSIVKTIDINAPVDRVWDALVDHEKFGTWFRVALDQPFEVGTLSTGHMTYPGYEDYSWEARVLTMEPMARFAFEWPATGGDKKLMDSGVPVPEWTLVEFVLKPMEGGTRLTVTESGFDKVPEPRRTNVMRDNEGGWAEQVGNIRDYVAG</sequence>
<protein>
    <submittedName>
        <fullName evidence="3">Vanillate O-demethylase oxidoreductase VanB</fullName>
    </submittedName>
</protein>
<comment type="caution">
    <text evidence="3">The sequence shown here is derived from an EMBL/GenBank/DDBJ whole genome shotgun (WGS) entry which is preliminary data.</text>
</comment>
<gene>
    <name evidence="3" type="ORF">L485_04225</name>
</gene>
<name>T0GKU9_9SPHN</name>
<dbReference type="GO" id="GO:0008168">
    <property type="term" value="F:methyltransferase activity"/>
    <property type="evidence" value="ECO:0007669"/>
    <property type="project" value="UniProtKB-KW"/>
</dbReference>
<accession>T0GKU9</accession>
<dbReference type="SUPFAM" id="SSF55961">
    <property type="entry name" value="Bet v1-like"/>
    <property type="match status" value="1"/>
</dbReference>
<comment type="similarity">
    <text evidence="1">Belongs to the AHA1 family.</text>
</comment>
<feature type="domain" description="Activator of Hsp90 ATPase homologue 1/2-like C-terminal" evidence="2">
    <location>
        <begin position="28"/>
        <end position="165"/>
    </location>
</feature>
<evidence type="ECO:0000313" key="3">
    <source>
        <dbReference type="EMBL" id="EQB04431.1"/>
    </source>
</evidence>
<reference evidence="3 4" key="1">
    <citation type="journal article" date="2013" name="Genome Announc.">
        <title>Draft Genome Sequence of a Hexachlorocyclohexane-Degrading Bacterium, Sphingobium baderi Strain LL03T.</title>
        <authorList>
            <person name="Kaur J."/>
            <person name="Verma H."/>
            <person name="Tripathi C."/>
            <person name="Khurana J.P."/>
            <person name="Lal R."/>
        </authorList>
    </citation>
    <scope>NUCLEOTIDE SEQUENCE [LARGE SCALE GENOMIC DNA]</scope>
    <source>
        <strain evidence="3 4">LL03</strain>
    </source>
</reference>
<dbReference type="Pfam" id="PF08327">
    <property type="entry name" value="AHSA1"/>
    <property type="match status" value="1"/>
</dbReference>
<evidence type="ECO:0000313" key="4">
    <source>
        <dbReference type="Proteomes" id="UP000015524"/>
    </source>
</evidence>
<dbReference type="Gene3D" id="3.30.530.20">
    <property type="match status" value="1"/>
</dbReference>
<dbReference type="EMBL" id="ATIB01000034">
    <property type="protein sequence ID" value="EQB04431.1"/>
    <property type="molecule type" value="Genomic_DNA"/>
</dbReference>
<dbReference type="InterPro" id="IPR023393">
    <property type="entry name" value="START-like_dom_sf"/>
</dbReference>
<dbReference type="AlphaFoldDB" id="T0GKU9"/>
<evidence type="ECO:0000256" key="1">
    <source>
        <dbReference type="ARBA" id="ARBA00006817"/>
    </source>
</evidence>
<keyword evidence="3" id="KW-0808">Transferase</keyword>